<feature type="non-terminal residue" evidence="1">
    <location>
        <position position="1"/>
    </location>
</feature>
<gene>
    <name evidence="1" type="ORF">S01H4_20854</name>
</gene>
<reference evidence="1" key="1">
    <citation type="journal article" date="2014" name="Front. Microbiol.">
        <title>High frequency of phylogenetically diverse reductive dehalogenase-homologous genes in deep subseafloor sedimentary metagenomes.</title>
        <authorList>
            <person name="Kawai M."/>
            <person name="Futagami T."/>
            <person name="Toyoda A."/>
            <person name="Takaki Y."/>
            <person name="Nishi S."/>
            <person name="Hori S."/>
            <person name="Arai W."/>
            <person name="Tsubouchi T."/>
            <person name="Morono Y."/>
            <person name="Uchiyama I."/>
            <person name="Ito T."/>
            <person name="Fujiyama A."/>
            <person name="Inagaki F."/>
            <person name="Takami H."/>
        </authorList>
    </citation>
    <scope>NUCLEOTIDE SEQUENCE</scope>
    <source>
        <strain evidence="1">Expedition CK06-06</strain>
    </source>
</reference>
<protein>
    <submittedName>
        <fullName evidence="1">Uncharacterized protein</fullName>
    </submittedName>
</protein>
<accession>X0ZF52</accession>
<comment type="caution">
    <text evidence="1">The sequence shown here is derived from an EMBL/GenBank/DDBJ whole genome shotgun (WGS) entry which is preliminary data.</text>
</comment>
<evidence type="ECO:0000313" key="1">
    <source>
        <dbReference type="EMBL" id="GAG67919.1"/>
    </source>
</evidence>
<dbReference type="AlphaFoldDB" id="X0ZF52"/>
<proteinExistence type="predicted"/>
<dbReference type="EMBL" id="BART01009408">
    <property type="protein sequence ID" value="GAG67919.1"/>
    <property type="molecule type" value="Genomic_DNA"/>
</dbReference>
<sequence length="154" mass="17883">TKVRTKTLEIHEAIMHSQFVNSLYLDADDKIIMPAQNIRKCLIEGARFHKRGKDIERGVVFLSEYVPLEYDGPKNPEKLWEKKQFRDIRSVVIQRRRVMTCRPRFNEWACQINIAFDTTLIDENDLSVAVEQAGALVGIGDYRPLFGRFDGELI</sequence>
<name>X0ZF52_9ZZZZ</name>
<organism evidence="1">
    <name type="scientific">marine sediment metagenome</name>
    <dbReference type="NCBI Taxonomy" id="412755"/>
    <lineage>
        <taxon>unclassified sequences</taxon>
        <taxon>metagenomes</taxon>
        <taxon>ecological metagenomes</taxon>
    </lineage>
</organism>